<feature type="compositionally biased region" description="Polar residues" evidence="1">
    <location>
        <begin position="173"/>
        <end position="186"/>
    </location>
</feature>
<dbReference type="Pfam" id="PF05345">
    <property type="entry name" value="He_PIG"/>
    <property type="match status" value="2"/>
</dbReference>
<dbReference type="EMBL" id="DRTD01000071">
    <property type="protein sequence ID" value="HHE54317.1"/>
    <property type="molecule type" value="Genomic_DNA"/>
</dbReference>
<accession>A0A7V5H287</accession>
<feature type="region of interest" description="Disordered" evidence="1">
    <location>
        <begin position="151"/>
        <end position="226"/>
    </location>
</feature>
<sequence>TPNFEQAGDYTVVFEVSDGDTTVKQPVKIEVLNVNRKPVFDEIPTQTVKENEKLIFTVSATDPDEGSTLQFSAENLPAGAEFDEQSGAFNWQPGFDQQGEHQIVFKVSDGQDEARKMVTIKVENVNRPPKINGPDSKEAQVGEAVQLKFEGSDPDGDELTFSSDGLPSGASLDANSGQFSWTPSDDQQGKHTFTVKVSDGRESASMSVNISVKPRPQAVPPDTSQN</sequence>
<dbReference type="InterPro" id="IPR015919">
    <property type="entry name" value="Cadherin-like_sf"/>
</dbReference>
<reference evidence="3" key="1">
    <citation type="journal article" date="2020" name="mSystems">
        <title>Genome- and Community-Level Interaction Insights into Carbon Utilization and Element Cycling Functions of Hydrothermarchaeota in Hydrothermal Sediment.</title>
        <authorList>
            <person name="Zhou Z."/>
            <person name="Liu Y."/>
            <person name="Xu W."/>
            <person name="Pan J."/>
            <person name="Luo Z.H."/>
            <person name="Li M."/>
        </authorList>
    </citation>
    <scope>NUCLEOTIDE SEQUENCE [LARGE SCALE GENOMIC DNA]</scope>
    <source>
        <strain evidence="3">HyVt-76</strain>
    </source>
</reference>
<dbReference type="InterPro" id="IPR006644">
    <property type="entry name" value="Cadg"/>
</dbReference>
<dbReference type="GO" id="GO:0016020">
    <property type="term" value="C:membrane"/>
    <property type="evidence" value="ECO:0007669"/>
    <property type="project" value="InterPro"/>
</dbReference>
<evidence type="ECO:0000256" key="1">
    <source>
        <dbReference type="SAM" id="MobiDB-lite"/>
    </source>
</evidence>
<evidence type="ECO:0000259" key="2">
    <source>
        <dbReference type="SMART" id="SM00736"/>
    </source>
</evidence>
<dbReference type="AlphaFoldDB" id="A0A7V5H287"/>
<dbReference type="SUPFAM" id="SSF49313">
    <property type="entry name" value="Cadherin-like"/>
    <property type="match status" value="2"/>
</dbReference>
<dbReference type="InterPro" id="IPR013783">
    <property type="entry name" value="Ig-like_fold"/>
</dbReference>
<feature type="domain" description="Dystroglycan-type cadherin-like" evidence="2">
    <location>
        <begin position="129"/>
        <end position="219"/>
    </location>
</feature>
<comment type="caution">
    <text evidence="3">The sequence shown here is derived from an EMBL/GenBank/DDBJ whole genome shotgun (WGS) entry which is preliminary data.</text>
</comment>
<evidence type="ECO:0000313" key="3">
    <source>
        <dbReference type="EMBL" id="HHE54317.1"/>
    </source>
</evidence>
<protein>
    <recommendedName>
        <fullName evidence="2">Dystroglycan-type cadherin-like domain-containing protein</fullName>
    </recommendedName>
</protein>
<organism evidence="3">
    <name type="scientific">Caldithrix abyssi</name>
    <dbReference type="NCBI Taxonomy" id="187145"/>
    <lineage>
        <taxon>Bacteria</taxon>
        <taxon>Pseudomonadati</taxon>
        <taxon>Calditrichota</taxon>
        <taxon>Calditrichia</taxon>
        <taxon>Calditrichales</taxon>
        <taxon>Calditrichaceae</taxon>
        <taxon>Caldithrix</taxon>
    </lineage>
</organism>
<dbReference type="SMART" id="SM00736">
    <property type="entry name" value="CADG"/>
    <property type="match status" value="1"/>
</dbReference>
<dbReference type="Gene3D" id="2.60.40.10">
    <property type="entry name" value="Immunoglobulins"/>
    <property type="match status" value="2"/>
</dbReference>
<name>A0A7V5H287_CALAY</name>
<dbReference type="GO" id="GO:0005509">
    <property type="term" value="F:calcium ion binding"/>
    <property type="evidence" value="ECO:0007669"/>
    <property type="project" value="InterPro"/>
</dbReference>
<proteinExistence type="predicted"/>
<gene>
    <name evidence="3" type="ORF">ENL21_00945</name>
</gene>
<dbReference type="CDD" id="cd11304">
    <property type="entry name" value="Cadherin_repeat"/>
    <property type="match status" value="1"/>
</dbReference>
<dbReference type="Proteomes" id="UP000886111">
    <property type="component" value="Unassembled WGS sequence"/>
</dbReference>
<feature type="non-terminal residue" evidence="3">
    <location>
        <position position="1"/>
    </location>
</feature>